<evidence type="ECO:0000256" key="4">
    <source>
        <dbReference type="RuleBase" id="RU362073"/>
    </source>
</evidence>
<dbReference type="InterPro" id="IPR001029">
    <property type="entry name" value="Flagellin_N"/>
</dbReference>
<dbReference type="Proteomes" id="UP000030905">
    <property type="component" value="Chromosome"/>
</dbReference>
<comment type="subcellular location">
    <subcellularLocation>
        <location evidence="4">Secreted</location>
    </subcellularLocation>
    <subcellularLocation>
        <location evidence="4">Bacterial flagellum</location>
    </subcellularLocation>
</comment>
<dbReference type="GeneID" id="93073971"/>
<dbReference type="EMBL" id="CP009268">
    <property type="protein sequence ID" value="AJA51869.1"/>
    <property type="molecule type" value="Genomic_DNA"/>
</dbReference>
<dbReference type="AlphaFoldDB" id="A0A0H3J1V2"/>
<reference evidence="7 10" key="1">
    <citation type="journal article" date="2015" name="Genome Announc.">
        <title>Complete Genome Sequence of the Nitrogen-Fixing and Solvent-Producing Clostridium pasteurianum DSM 525.</title>
        <authorList>
            <person name="Poehlein A."/>
            <person name="Grosse-Honebrink A."/>
            <person name="Zhang Y."/>
            <person name="Minton N.P."/>
            <person name="Daniel R."/>
        </authorList>
    </citation>
    <scope>NUCLEOTIDE SEQUENCE [LARGE SCALE GENOMIC DNA]</scope>
    <source>
        <strain evidence="7">DSM 525</strain>
        <strain evidence="10">DSM 525 / ATCC 6013</strain>
    </source>
</reference>
<dbReference type="InterPro" id="IPR001492">
    <property type="entry name" value="Flagellin"/>
</dbReference>
<dbReference type="GO" id="GO:0009288">
    <property type="term" value="C:bacterial-type flagellum"/>
    <property type="evidence" value="ECO:0007669"/>
    <property type="project" value="UniProtKB-SubCell"/>
</dbReference>
<dbReference type="SUPFAM" id="SSF64518">
    <property type="entry name" value="Phase 1 flagellin"/>
    <property type="match status" value="1"/>
</dbReference>
<feature type="domain" description="Flagellin C-terminal" evidence="6">
    <location>
        <begin position="202"/>
        <end position="286"/>
    </location>
</feature>
<dbReference type="PANTHER" id="PTHR42792">
    <property type="entry name" value="FLAGELLIN"/>
    <property type="match status" value="1"/>
</dbReference>
<keyword evidence="4" id="KW-0964">Secreted</keyword>
<comment type="similarity">
    <text evidence="1 4">Belongs to the bacterial flagellin family.</text>
</comment>
<keyword evidence="10" id="KW-1185">Reference proteome</keyword>
<keyword evidence="3 4" id="KW-0975">Bacterial flagellum</keyword>
<dbReference type="PANTHER" id="PTHR42792:SF2">
    <property type="entry name" value="FLAGELLIN"/>
    <property type="match status" value="1"/>
</dbReference>
<dbReference type="EMBL" id="JPGY02000001">
    <property type="protein sequence ID" value="KRU12123.1"/>
    <property type="molecule type" value="Genomic_DNA"/>
</dbReference>
<evidence type="ECO:0000313" key="9">
    <source>
        <dbReference type="Proteomes" id="UP000028042"/>
    </source>
</evidence>
<proteinExistence type="inferred from homology"/>
<evidence type="ECO:0000256" key="2">
    <source>
        <dbReference type="ARBA" id="ARBA00020110"/>
    </source>
</evidence>
<dbReference type="KEGG" id="cpae:CPAST_c18110"/>
<keyword evidence="7" id="KW-0969">Cilium</keyword>
<evidence type="ECO:0000313" key="7">
    <source>
        <dbReference type="EMBL" id="AJA51869.1"/>
    </source>
</evidence>
<dbReference type="InterPro" id="IPR046358">
    <property type="entry name" value="Flagellin_C"/>
</dbReference>
<feature type="domain" description="Flagellin N-terminal" evidence="5">
    <location>
        <begin position="4"/>
        <end position="141"/>
    </location>
</feature>
<dbReference type="Gene3D" id="1.20.1330.10">
    <property type="entry name" value="f41 fragment of flagellin, N-terminal domain"/>
    <property type="match status" value="1"/>
</dbReference>
<gene>
    <name evidence="7" type="primary">hag</name>
    <name evidence="7" type="ORF">CLPA_c18110</name>
    <name evidence="8" type="ORF">CP6013_01370</name>
</gene>
<dbReference type="Pfam" id="PF00700">
    <property type="entry name" value="Flagellin_C"/>
    <property type="match status" value="1"/>
</dbReference>
<dbReference type="PATRIC" id="fig|1262449.3.peg.1648"/>
<dbReference type="eggNOG" id="COG1344">
    <property type="taxonomic scope" value="Bacteria"/>
</dbReference>
<organism evidence="7 10">
    <name type="scientific">Clostridium pasteurianum DSM 525 = ATCC 6013</name>
    <dbReference type="NCBI Taxonomy" id="1262449"/>
    <lineage>
        <taxon>Bacteria</taxon>
        <taxon>Bacillati</taxon>
        <taxon>Bacillota</taxon>
        <taxon>Clostridia</taxon>
        <taxon>Eubacteriales</taxon>
        <taxon>Clostridiaceae</taxon>
        <taxon>Clostridium</taxon>
    </lineage>
</organism>
<dbReference type="GO" id="GO:0005198">
    <property type="term" value="F:structural molecule activity"/>
    <property type="evidence" value="ECO:0007669"/>
    <property type="project" value="UniProtKB-UniRule"/>
</dbReference>
<comment type="function">
    <text evidence="4">Flagellin is the subunit protein which polymerizes to form the filaments of bacterial flagella.</text>
</comment>
<dbReference type="RefSeq" id="WP_003443986.1">
    <property type="nucleotide sequence ID" value="NZ_ANZB01000004.1"/>
</dbReference>
<dbReference type="Proteomes" id="UP000028042">
    <property type="component" value="Unassembled WGS sequence"/>
</dbReference>
<evidence type="ECO:0000259" key="5">
    <source>
        <dbReference type="Pfam" id="PF00669"/>
    </source>
</evidence>
<keyword evidence="7" id="KW-0966">Cell projection</keyword>
<evidence type="ECO:0000259" key="6">
    <source>
        <dbReference type="Pfam" id="PF00700"/>
    </source>
</evidence>
<accession>A0A0H3J1V2</accession>
<dbReference type="PRINTS" id="PR00207">
    <property type="entry name" value="FLAGELLIN"/>
</dbReference>
<keyword evidence="7" id="KW-0282">Flagellum</keyword>
<sequence length="290" mass="31543">MRLSHNLASLNIYYAYTKNINNQSIALNRLTSGKKVNSSLDDPDALSKSEKLNMQIRGLQAGARNSQDGVSMLQTAEGGLSNISDDLQRIRELVVSSGNGTLTDNDKKNIQMEIDQLKQNINEIANNTEFNGVKLLSANSTDGSYYNNSNPTSNIAASVSGDVGDTVTIPRFNITTAMQDSNGNTLENLDITKENSVDENLNSIDSAIKDAIHARSVYGGLENRFNTTYNNTNEISDKLEETGSDLSDADIASEIMEYSKSGILISAGIAMMAQTNKFPQDILNILSRIK</sequence>
<reference evidence="8 9" key="3">
    <citation type="journal article" name="Genome Announc.">
        <title>Improved Draft Genome Sequence of Clostridium pasteurianum Strain ATCC 6013 (DSM 525) Using a Hybrid Next-Generation Sequencing Approach.</title>
        <authorList>
            <person name="Pyne M.E."/>
            <person name="Utturkar S."/>
            <person name="Brown S.D."/>
            <person name="Moo-Young M."/>
            <person name="Chung D.A."/>
            <person name="Chou C.P."/>
        </authorList>
    </citation>
    <scope>NUCLEOTIDE SEQUENCE [LARGE SCALE GENOMIC DNA]</scope>
    <source>
        <strain evidence="8 9">ATCC 6013</strain>
    </source>
</reference>
<dbReference type="KEGG" id="cpat:CLPA_c18110"/>
<name>A0A0H3J1V2_CLOPA</name>
<evidence type="ECO:0000256" key="1">
    <source>
        <dbReference type="ARBA" id="ARBA00005709"/>
    </source>
</evidence>
<dbReference type="GO" id="GO:0005576">
    <property type="term" value="C:extracellular region"/>
    <property type="evidence" value="ECO:0007669"/>
    <property type="project" value="UniProtKB-SubCell"/>
</dbReference>
<evidence type="ECO:0000313" key="8">
    <source>
        <dbReference type="EMBL" id="KRU12123.1"/>
    </source>
</evidence>
<dbReference type="Pfam" id="PF00669">
    <property type="entry name" value="Flagellin_N"/>
    <property type="match status" value="1"/>
</dbReference>
<reference evidence="8" key="2">
    <citation type="submission" date="2015-10" db="EMBL/GenBank/DDBJ databases">
        <title>Improved Draft Genome Sequence of Clostridium pasteurianum Strain ATCC 6013 (DSM 525) Using a Hybrid Next-Generation Sequencing Approach.</title>
        <authorList>
            <person name="Pyne M.E."/>
            <person name="Utturkar S.M."/>
            <person name="Brown S.D."/>
            <person name="Moo-Young M."/>
            <person name="Chung D.A."/>
            <person name="Chou P.C."/>
        </authorList>
    </citation>
    <scope>NUCLEOTIDE SEQUENCE</scope>
    <source>
        <strain evidence="8">ATCC 6013</strain>
    </source>
</reference>
<protein>
    <recommendedName>
        <fullName evidence="2 4">Flagellin</fullName>
    </recommendedName>
</protein>
<evidence type="ECO:0000313" key="10">
    <source>
        <dbReference type="Proteomes" id="UP000030905"/>
    </source>
</evidence>
<evidence type="ECO:0000256" key="3">
    <source>
        <dbReference type="ARBA" id="ARBA00023143"/>
    </source>
</evidence>